<dbReference type="OrthoDB" id="9803010at2"/>
<dbReference type="EMBL" id="FOOC01000008">
    <property type="protein sequence ID" value="SFF54448.1"/>
    <property type="molecule type" value="Genomic_DNA"/>
</dbReference>
<evidence type="ECO:0000256" key="1">
    <source>
        <dbReference type="ARBA" id="ARBA00001539"/>
    </source>
</evidence>
<reference evidence="9 10" key="1">
    <citation type="submission" date="2016-10" db="EMBL/GenBank/DDBJ databases">
        <authorList>
            <person name="de Groot N.N."/>
        </authorList>
    </citation>
    <scope>NUCLEOTIDE SEQUENCE [LARGE SCALE GENOMIC DNA]</scope>
    <source>
        <strain evidence="9 10">DSM 23609</strain>
    </source>
</reference>
<dbReference type="CDD" id="cd05246">
    <property type="entry name" value="dTDP_GD_SDR_e"/>
    <property type="match status" value="1"/>
</dbReference>
<dbReference type="AlphaFoldDB" id="A0A1I2JK11"/>
<dbReference type="Pfam" id="PF16363">
    <property type="entry name" value="GDP_Man_Dehyd"/>
    <property type="match status" value="1"/>
</dbReference>
<dbReference type="Gene3D" id="3.90.25.10">
    <property type="entry name" value="UDP-galactose 4-epimerase, domain 1"/>
    <property type="match status" value="1"/>
</dbReference>
<dbReference type="PANTHER" id="PTHR43000">
    <property type="entry name" value="DTDP-D-GLUCOSE 4,6-DEHYDRATASE-RELATED"/>
    <property type="match status" value="1"/>
</dbReference>
<comment type="cofactor">
    <cofactor evidence="2 7">
        <name>NAD(+)</name>
        <dbReference type="ChEBI" id="CHEBI:57540"/>
    </cofactor>
</comment>
<dbReference type="Gene3D" id="3.40.50.720">
    <property type="entry name" value="NAD(P)-binding Rossmann-like Domain"/>
    <property type="match status" value="1"/>
</dbReference>
<comment type="catalytic activity">
    <reaction evidence="1 7">
        <text>dTDP-alpha-D-glucose = dTDP-4-dehydro-6-deoxy-alpha-D-glucose + H2O</text>
        <dbReference type="Rhea" id="RHEA:17221"/>
        <dbReference type="ChEBI" id="CHEBI:15377"/>
        <dbReference type="ChEBI" id="CHEBI:57477"/>
        <dbReference type="ChEBI" id="CHEBI:57649"/>
        <dbReference type="EC" id="4.2.1.46"/>
    </reaction>
</comment>
<evidence type="ECO:0000256" key="3">
    <source>
        <dbReference type="ARBA" id="ARBA00008178"/>
    </source>
</evidence>
<organism evidence="9 10">
    <name type="scientific">Fontimonas thermophila</name>
    <dbReference type="NCBI Taxonomy" id="1076937"/>
    <lineage>
        <taxon>Bacteria</taxon>
        <taxon>Pseudomonadati</taxon>
        <taxon>Pseudomonadota</taxon>
        <taxon>Gammaproteobacteria</taxon>
        <taxon>Nevskiales</taxon>
        <taxon>Nevskiaceae</taxon>
        <taxon>Fontimonas</taxon>
    </lineage>
</organism>
<dbReference type="EC" id="4.2.1.46" evidence="4 7"/>
<keyword evidence="10" id="KW-1185">Reference proteome</keyword>
<dbReference type="GO" id="GO:0008460">
    <property type="term" value="F:dTDP-glucose 4,6-dehydratase activity"/>
    <property type="evidence" value="ECO:0007669"/>
    <property type="project" value="UniProtKB-EC"/>
</dbReference>
<evidence type="ECO:0000256" key="2">
    <source>
        <dbReference type="ARBA" id="ARBA00001911"/>
    </source>
</evidence>
<dbReference type="GO" id="GO:0009225">
    <property type="term" value="P:nucleotide-sugar metabolic process"/>
    <property type="evidence" value="ECO:0007669"/>
    <property type="project" value="InterPro"/>
</dbReference>
<comment type="similarity">
    <text evidence="3 7">Belongs to the NAD(P)-dependent epimerase/dehydratase family. dTDP-glucose dehydratase subfamily.</text>
</comment>
<dbReference type="Proteomes" id="UP000199771">
    <property type="component" value="Unassembled WGS sequence"/>
</dbReference>
<evidence type="ECO:0000313" key="10">
    <source>
        <dbReference type="Proteomes" id="UP000199771"/>
    </source>
</evidence>
<evidence type="ECO:0000259" key="8">
    <source>
        <dbReference type="Pfam" id="PF16363"/>
    </source>
</evidence>
<sequence length="356" mass="40583">MSKTLLITGGAGFIGSALIRYLLRESDYRIVNVDKLTYAASLESLEDAPQNPRYAFERVDICDASALERVFREHRPDGVIHLAAESHVDRSIDGPADFMQTNIIGTFHLLEASLAYWQQLGADARAAFRFHHVSTDEVYGSLGDTGYFTETTPYAPNSPYSASKASSDLLVRAWHHTYGLPVVTSNCSNNYGPYQFPEKLIPLMILNALEGKPLPVYGTGTNVRDWLFVDDHARALRDVFERGRIGEQYNIGGHNEKRNIDLVRELCTLLDEMLPQSPHRPHDRLITFVEDRRGHDRRYAIDASKIQRELGWKPRETFQTGLRKTVQWYLNNRDWCRAIQARGYRGERLGLARRVS</sequence>
<dbReference type="RefSeq" id="WP_091533955.1">
    <property type="nucleotide sequence ID" value="NZ_FOOC01000008.1"/>
</dbReference>
<dbReference type="STRING" id="1076937.SAMN04488120_10810"/>
<protein>
    <recommendedName>
        <fullName evidence="4 7">dTDP-glucose 4,6-dehydratase</fullName>
        <ecNumber evidence="4 7">4.2.1.46</ecNumber>
    </recommendedName>
</protein>
<evidence type="ECO:0000256" key="6">
    <source>
        <dbReference type="ARBA" id="ARBA00023239"/>
    </source>
</evidence>
<dbReference type="InterPro" id="IPR005888">
    <property type="entry name" value="dTDP_Gluc_deHydtase"/>
</dbReference>
<dbReference type="NCBIfam" id="TIGR01181">
    <property type="entry name" value="dTDP_gluc_dehyt"/>
    <property type="match status" value="1"/>
</dbReference>
<dbReference type="InterPro" id="IPR036291">
    <property type="entry name" value="NAD(P)-bd_dom_sf"/>
</dbReference>
<dbReference type="SUPFAM" id="SSF51735">
    <property type="entry name" value="NAD(P)-binding Rossmann-fold domains"/>
    <property type="match status" value="1"/>
</dbReference>
<evidence type="ECO:0000256" key="7">
    <source>
        <dbReference type="RuleBase" id="RU004473"/>
    </source>
</evidence>
<feature type="domain" description="NAD(P)-binding" evidence="8">
    <location>
        <begin position="6"/>
        <end position="325"/>
    </location>
</feature>
<keyword evidence="6 7" id="KW-0456">Lyase</keyword>
<accession>A0A1I2JK11</accession>
<evidence type="ECO:0000256" key="5">
    <source>
        <dbReference type="ARBA" id="ARBA00023027"/>
    </source>
</evidence>
<dbReference type="InterPro" id="IPR016040">
    <property type="entry name" value="NAD(P)-bd_dom"/>
</dbReference>
<evidence type="ECO:0000313" key="9">
    <source>
        <dbReference type="EMBL" id="SFF54448.1"/>
    </source>
</evidence>
<proteinExistence type="inferred from homology"/>
<keyword evidence="5" id="KW-0520">NAD</keyword>
<evidence type="ECO:0000256" key="4">
    <source>
        <dbReference type="ARBA" id="ARBA00011990"/>
    </source>
</evidence>
<gene>
    <name evidence="9" type="ORF">SAMN04488120_10810</name>
</gene>
<name>A0A1I2JK11_9GAMM</name>